<dbReference type="EMBL" id="JAMQCP010000007">
    <property type="protein sequence ID" value="MDS0256026.1"/>
    <property type="molecule type" value="Genomic_DNA"/>
</dbReference>
<gene>
    <name evidence="2" type="ORF">NC662_20215</name>
</gene>
<proteinExistence type="predicted"/>
<organism evidence="2 3">
    <name type="scientific">Haloarcula argentinensis</name>
    <dbReference type="NCBI Taxonomy" id="43776"/>
    <lineage>
        <taxon>Archaea</taxon>
        <taxon>Methanobacteriati</taxon>
        <taxon>Methanobacteriota</taxon>
        <taxon>Stenosarchaea group</taxon>
        <taxon>Halobacteria</taxon>
        <taxon>Halobacteriales</taxon>
        <taxon>Haloarculaceae</taxon>
        <taxon>Haloarcula</taxon>
    </lineage>
</organism>
<evidence type="ECO:0000313" key="3">
    <source>
        <dbReference type="Proteomes" id="UP001248536"/>
    </source>
</evidence>
<reference evidence="2 3" key="1">
    <citation type="submission" date="2022-06" db="EMBL/GenBank/DDBJ databases">
        <title>Haloarcula sp. a new haloarchaeum isolate from saline soil.</title>
        <authorList>
            <person name="Strakova D."/>
            <person name="Galisteo C."/>
            <person name="Sanchez-Porro C."/>
            <person name="Ventosa A."/>
        </authorList>
    </citation>
    <scope>NUCLEOTIDE SEQUENCE [LARGE SCALE GENOMIC DNA]</scope>
    <source>
        <strain evidence="2 3">JCM 15760</strain>
    </source>
</reference>
<feature type="compositionally biased region" description="Basic and acidic residues" evidence="1">
    <location>
        <begin position="14"/>
        <end position="26"/>
    </location>
</feature>
<name>A0ABU2F7B7_HALAR</name>
<accession>A0ABU2F7B7</accession>
<sequence length="85" mass="9551">MCGPHQRTPRPRIGKRETLQRLAKGDLTEDELDQQTVYRYARAAYLDRGGTIEDFDAMPWPAVLDWLAIHDILDVRGTLGGLGGD</sequence>
<dbReference type="RefSeq" id="WP_311241385.1">
    <property type="nucleotide sequence ID" value="NZ_BAABDY010000009.1"/>
</dbReference>
<evidence type="ECO:0000313" key="2">
    <source>
        <dbReference type="EMBL" id="MDS0256026.1"/>
    </source>
</evidence>
<comment type="caution">
    <text evidence="2">The sequence shown here is derived from an EMBL/GenBank/DDBJ whole genome shotgun (WGS) entry which is preliminary data.</text>
</comment>
<keyword evidence="3" id="KW-1185">Reference proteome</keyword>
<dbReference type="Proteomes" id="UP001248536">
    <property type="component" value="Unassembled WGS sequence"/>
</dbReference>
<feature type="region of interest" description="Disordered" evidence="1">
    <location>
        <begin position="1"/>
        <end position="26"/>
    </location>
</feature>
<evidence type="ECO:0000256" key="1">
    <source>
        <dbReference type="SAM" id="MobiDB-lite"/>
    </source>
</evidence>
<protein>
    <submittedName>
        <fullName evidence="2">Uncharacterized protein</fullName>
    </submittedName>
</protein>